<gene>
    <name evidence="3" type="ORF">FPZ11_10390</name>
</gene>
<reference evidence="3 4" key="1">
    <citation type="submission" date="2019-07" db="EMBL/GenBank/DDBJ databases">
        <title>Full genome sequence of Humibacter sp. WJ7-1.</title>
        <authorList>
            <person name="Im W.-T."/>
        </authorList>
    </citation>
    <scope>NUCLEOTIDE SEQUENCE [LARGE SCALE GENOMIC DNA]</scope>
    <source>
        <strain evidence="3 4">WJ7-1</strain>
    </source>
</reference>
<evidence type="ECO:0000256" key="1">
    <source>
        <dbReference type="ARBA" id="ARBA00006479"/>
    </source>
</evidence>
<keyword evidence="4" id="KW-1185">Reference proteome</keyword>
<accession>A0A5B8M5K1</accession>
<dbReference type="AlphaFoldDB" id="A0A5B8M5K1"/>
<dbReference type="SUPFAM" id="SSF53067">
    <property type="entry name" value="Actin-like ATPase domain"/>
    <property type="match status" value="1"/>
</dbReference>
<dbReference type="Proteomes" id="UP000320216">
    <property type="component" value="Chromosome"/>
</dbReference>
<feature type="domain" description="HTH marR-type" evidence="2">
    <location>
        <begin position="16"/>
        <end position="56"/>
    </location>
</feature>
<dbReference type="Gene3D" id="1.10.10.10">
    <property type="entry name" value="Winged helix-like DNA-binding domain superfamily/Winged helix DNA-binding domain"/>
    <property type="match status" value="1"/>
</dbReference>
<dbReference type="Gene3D" id="3.30.420.40">
    <property type="match status" value="2"/>
</dbReference>
<dbReference type="InterPro" id="IPR043129">
    <property type="entry name" value="ATPase_NBD"/>
</dbReference>
<dbReference type="Pfam" id="PF01047">
    <property type="entry name" value="MarR"/>
    <property type="match status" value="1"/>
</dbReference>
<dbReference type="GO" id="GO:0003700">
    <property type="term" value="F:DNA-binding transcription factor activity"/>
    <property type="evidence" value="ECO:0007669"/>
    <property type="project" value="InterPro"/>
</dbReference>
<dbReference type="PANTHER" id="PTHR18964">
    <property type="entry name" value="ROK (REPRESSOR, ORF, KINASE) FAMILY"/>
    <property type="match status" value="1"/>
</dbReference>
<dbReference type="InterPro" id="IPR036390">
    <property type="entry name" value="WH_DNA-bd_sf"/>
</dbReference>
<sequence>MASQRGALVGGTSRGLVLDLIRAQGPISRVSLAEATGLTQATMSTVVRQLLSDGLVVETGHGESTGGKRPVMLDVNPSSRFAVGVQIGRESITYVVADLVGAIVGRTRTPGMDGDEPGGMIERLAQEIRNTLDGLGVDKASVVGVGIAAPGPLDLARGAILHSPHLSAWADAPIRSMLSTAVGLPVVLDNDATAAAIGDFWGGKLDGAVAHASVYMGSGIGAGVLIDGIVFRGASSNAAELGQIVVTDANGAETVLEEVAGPSAIARSAREGGEAERLGLSGNDDFDDFRLIAKASVRGDRGAGALIDRSAAHLASGVLTMANLFDLDSVSLAGPAFAVAGPAYVRAISARLESDFFGRAQHQVAVRLSADVSDAAAVGGAALVLQSELAPRTMGLSAPATV</sequence>
<evidence type="ECO:0000259" key="2">
    <source>
        <dbReference type="Pfam" id="PF01047"/>
    </source>
</evidence>
<dbReference type="RefSeq" id="WP_146320675.1">
    <property type="nucleotide sequence ID" value="NZ_CP042305.1"/>
</dbReference>
<comment type="similarity">
    <text evidence="1">Belongs to the ROK (NagC/XylR) family.</text>
</comment>
<dbReference type="EMBL" id="CP042305">
    <property type="protein sequence ID" value="QDZ15125.1"/>
    <property type="molecule type" value="Genomic_DNA"/>
</dbReference>
<name>A0A5B8M5K1_9MICO</name>
<proteinExistence type="inferred from homology"/>
<evidence type="ECO:0000313" key="4">
    <source>
        <dbReference type="Proteomes" id="UP000320216"/>
    </source>
</evidence>
<evidence type="ECO:0000313" key="3">
    <source>
        <dbReference type="EMBL" id="QDZ15125.1"/>
    </source>
</evidence>
<dbReference type="PANTHER" id="PTHR18964:SF149">
    <property type="entry name" value="BIFUNCTIONAL UDP-N-ACETYLGLUCOSAMINE 2-EPIMERASE_N-ACETYLMANNOSAMINE KINASE"/>
    <property type="match status" value="1"/>
</dbReference>
<dbReference type="InterPro" id="IPR000835">
    <property type="entry name" value="HTH_MarR-typ"/>
</dbReference>
<dbReference type="SUPFAM" id="SSF46785">
    <property type="entry name" value="Winged helix' DNA-binding domain"/>
    <property type="match status" value="1"/>
</dbReference>
<dbReference type="OrthoDB" id="4083144at2"/>
<organism evidence="3 4">
    <name type="scientific">Humibacter ginsenosidimutans</name>
    <dbReference type="NCBI Taxonomy" id="2599293"/>
    <lineage>
        <taxon>Bacteria</taxon>
        <taxon>Bacillati</taxon>
        <taxon>Actinomycetota</taxon>
        <taxon>Actinomycetes</taxon>
        <taxon>Micrococcales</taxon>
        <taxon>Microbacteriaceae</taxon>
        <taxon>Humibacter</taxon>
    </lineage>
</organism>
<dbReference type="InterPro" id="IPR036388">
    <property type="entry name" value="WH-like_DNA-bd_sf"/>
</dbReference>
<protein>
    <submittedName>
        <fullName evidence="3">ROK family transcriptional regulator</fullName>
    </submittedName>
</protein>
<dbReference type="Pfam" id="PF00480">
    <property type="entry name" value="ROK"/>
    <property type="match status" value="1"/>
</dbReference>
<dbReference type="InterPro" id="IPR000600">
    <property type="entry name" value="ROK"/>
</dbReference>
<dbReference type="KEGG" id="huw:FPZ11_10390"/>